<proteinExistence type="predicted"/>
<organism evidence="1 2">
    <name type="scientific">Aspergillus calidoustus</name>
    <dbReference type="NCBI Taxonomy" id="454130"/>
    <lineage>
        <taxon>Eukaryota</taxon>
        <taxon>Fungi</taxon>
        <taxon>Dikarya</taxon>
        <taxon>Ascomycota</taxon>
        <taxon>Pezizomycotina</taxon>
        <taxon>Eurotiomycetes</taxon>
        <taxon>Eurotiomycetidae</taxon>
        <taxon>Eurotiales</taxon>
        <taxon>Aspergillaceae</taxon>
        <taxon>Aspergillus</taxon>
        <taxon>Aspergillus subgen. Nidulantes</taxon>
    </lineage>
</organism>
<sequence length="178" mass="20630">MWSVSMRQACGSASHVMREGFGIRIGWHDFTHAWIESSGFSSHFPGQSNQGTTRDPVSLVQRFKELAATEHNLISGKPTCVRRIEAFEGLVVAGDIAAWLTGDTGEMWEDYFYWQRLGFKEDGSVFAAQRMRFEQPHEWWESFLLNSDGYALFVRWDYMTRSRILCVALYFLPEDRKL</sequence>
<reference evidence="2" key="1">
    <citation type="journal article" date="2016" name="Genome Announc.">
        <title>Draft genome sequences of fungus Aspergillus calidoustus.</title>
        <authorList>
            <person name="Horn F."/>
            <person name="Linde J."/>
            <person name="Mattern D.J."/>
            <person name="Walther G."/>
            <person name="Guthke R."/>
            <person name="Scherlach K."/>
            <person name="Martin K."/>
            <person name="Brakhage A.A."/>
            <person name="Petzke L."/>
            <person name="Valiante V."/>
        </authorList>
    </citation>
    <scope>NUCLEOTIDE SEQUENCE [LARGE SCALE GENOMIC DNA]</scope>
    <source>
        <strain evidence="2">SF006504</strain>
    </source>
</reference>
<evidence type="ECO:0000313" key="1">
    <source>
        <dbReference type="EMBL" id="CEL11344.1"/>
    </source>
</evidence>
<evidence type="ECO:0000313" key="2">
    <source>
        <dbReference type="Proteomes" id="UP000054771"/>
    </source>
</evidence>
<protein>
    <submittedName>
        <fullName evidence="1">Uncharacterized protein</fullName>
    </submittedName>
</protein>
<gene>
    <name evidence="1" type="ORF">ASPCAL14447</name>
</gene>
<name>A0A0U5GI05_ASPCI</name>
<keyword evidence="2" id="KW-1185">Reference proteome</keyword>
<dbReference type="AlphaFoldDB" id="A0A0U5GI05"/>
<accession>A0A0U5GI05</accession>
<dbReference type="EMBL" id="CDMC01000025">
    <property type="protein sequence ID" value="CEL11344.1"/>
    <property type="molecule type" value="Genomic_DNA"/>
</dbReference>
<dbReference type="Proteomes" id="UP000054771">
    <property type="component" value="Unassembled WGS sequence"/>
</dbReference>
<dbReference type="OrthoDB" id="4182504at2759"/>